<evidence type="ECO:0000256" key="1">
    <source>
        <dbReference type="ARBA" id="ARBA00022723"/>
    </source>
</evidence>
<accession>A0A9Q2ERZ9</accession>
<gene>
    <name evidence="3" type="ORF">IG609_006930</name>
</gene>
<reference evidence="3 4" key="1">
    <citation type="journal article" date="2021" name="Int. J. Syst. Evol. Microbiol.">
        <title>&lt;i&gt;Pectobacterium quasiaquaticum&lt;/i&gt; sp. nov., isolated from waterways.</title>
        <authorList>
            <person name="Ben Moussa H."/>
            <person name="Pedron J."/>
            <person name="Bertrand C."/>
            <person name="Hecquet A."/>
            <person name="Barny M.A."/>
        </authorList>
    </citation>
    <scope>NUCLEOTIDE SEQUENCE [LARGE SCALE GENOMIC DNA]</scope>
    <source>
        <strain evidence="3 4">A477-S1-J17</strain>
    </source>
</reference>
<name>A0A9Q2ERZ9_9GAMM</name>
<dbReference type="AlphaFoldDB" id="A0A9Q2ERZ9"/>
<dbReference type="Gene3D" id="3.40.50.1000">
    <property type="entry name" value="HAD superfamily/HAD-like"/>
    <property type="match status" value="2"/>
</dbReference>
<proteinExistence type="predicted"/>
<dbReference type="GO" id="GO:0000287">
    <property type="term" value="F:magnesium ion binding"/>
    <property type="evidence" value="ECO:0007669"/>
    <property type="project" value="UniProtKB-ARBA"/>
</dbReference>
<dbReference type="RefSeq" id="WP_193397950.1">
    <property type="nucleotide sequence ID" value="NZ_CP065177.1"/>
</dbReference>
<evidence type="ECO:0000256" key="2">
    <source>
        <dbReference type="ARBA" id="ARBA00022801"/>
    </source>
</evidence>
<organism evidence="3 4">
    <name type="scientific">Pectobacterium quasiaquaticum</name>
    <dbReference type="NCBI Taxonomy" id="2774015"/>
    <lineage>
        <taxon>Bacteria</taxon>
        <taxon>Pseudomonadati</taxon>
        <taxon>Pseudomonadota</taxon>
        <taxon>Gammaproteobacteria</taxon>
        <taxon>Enterobacterales</taxon>
        <taxon>Pectobacteriaceae</taxon>
        <taxon>Pectobacterium</taxon>
    </lineage>
</organism>
<dbReference type="EMBL" id="CP065177">
    <property type="protein sequence ID" value="URG50245.1"/>
    <property type="molecule type" value="Genomic_DNA"/>
</dbReference>
<evidence type="ECO:0000313" key="3">
    <source>
        <dbReference type="EMBL" id="URG50245.1"/>
    </source>
</evidence>
<dbReference type="Proteomes" id="UP000806577">
    <property type="component" value="Chromosome"/>
</dbReference>
<dbReference type="InterPro" id="IPR023214">
    <property type="entry name" value="HAD_sf"/>
</dbReference>
<protein>
    <submittedName>
        <fullName evidence="3">HAD-IIB family hydrolase</fullName>
    </submittedName>
</protein>
<dbReference type="SUPFAM" id="SSF56784">
    <property type="entry name" value="HAD-like"/>
    <property type="match status" value="1"/>
</dbReference>
<dbReference type="InterPro" id="IPR006379">
    <property type="entry name" value="HAD-SF_hydro_IIB"/>
</dbReference>
<keyword evidence="1" id="KW-0479">Metal-binding</keyword>
<dbReference type="KEGG" id="pqu:IG609_006930"/>
<keyword evidence="2 3" id="KW-0378">Hydrolase</keyword>
<keyword evidence="4" id="KW-1185">Reference proteome</keyword>
<dbReference type="NCBIfam" id="TIGR01484">
    <property type="entry name" value="HAD-SF-IIB"/>
    <property type="match status" value="1"/>
</dbReference>
<dbReference type="Pfam" id="PF08282">
    <property type="entry name" value="Hydrolase_3"/>
    <property type="match status" value="1"/>
</dbReference>
<dbReference type="GO" id="GO:0016791">
    <property type="term" value="F:phosphatase activity"/>
    <property type="evidence" value="ECO:0007669"/>
    <property type="project" value="UniProtKB-ARBA"/>
</dbReference>
<sequence>MILIDNVKNEELRDIRFVLTDMDETLTYQGRLQARTYESLERLQDAGIKVIPVTAASAGWADQMARMWPVDGVIAENGGLFLIRNTRNHDVDRYYWHEDEFLNNRQQLRKIQRLIHHQQPWLEVSDDQDFRLTSIAFKLPSVPEKIQLLVDELKKYGCSYTINNLWVLGWLGQYDKLLMSRRILNRFYALEESDEQESVYYSGDSLNDAPMFKFYKKSLGMNSINNILKDMPALPSWISKFPGGKGFVDGAIRIINAKEENIISFFKDHN</sequence>
<dbReference type="InterPro" id="IPR036412">
    <property type="entry name" value="HAD-like_sf"/>
</dbReference>
<evidence type="ECO:0000313" key="4">
    <source>
        <dbReference type="Proteomes" id="UP000806577"/>
    </source>
</evidence>